<organism evidence="6 7">
    <name type="scientific">Ophiobolus disseminans</name>
    <dbReference type="NCBI Taxonomy" id="1469910"/>
    <lineage>
        <taxon>Eukaryota</taxon>
        <taxon>Fungi</taxon>
        <taxon>Dikarya</taxon>
        <taxon>Ascomycota</taxon>
        <taxon>Pezizomycotina</taxon>
        <taxon>Dothideomycetes</taxon>
        <taxon>Pleosporomycetidae</taxon>
        <taxon>Pleosporales</taxon>
        <taxon>Pleosporineae</taxon>
        <taxon>Phaeosphaeriaceae</taxon>
        <taxon>Ophiobolus</taxon>
    </lineage>
</organism>
<dbReference type="Gene3D" id="6.10.140.2220">
    <property type="match status" value="1"/>
</dbReference>
<evidence type="ECO:0000256" key="3">
    <source>
        <dbReference type="ARBA" id="ARBA00022833"/>
    </source>
</evidence>
<evidence type="ECO:0000256" key="1">
    <source>
        <dbReference type="ARBA" id="ARBA00022723"/>
    </source>
</evidence>
<dbReference type="OrthoDB" id="432970at2759"/>
<keyword evidence="2 4" id="KW-0863">Zinc-finger</keyword>
<dbReference type="PROSITE" id="PS50865">
    <property type="entry name" value="ZF_MYND_2"/>
    <property type="match status" value="1"/>
</dbReference>
<dbReference type="PROSITE" id="PS01360">
    <property type="entry name" value="ZF_MYND_1"/>
    <property type="match status" value="1"/>
</dbReference>
<reference evidence="6" key="1">
    <citation type="journal article" date="2020" name="Stud. Mycol.">
        <title>101 Dothideomycetes genomes: a test case for predicting lifestyles and emergence of pathogens.</title>
        <authorList>
            <person name="Haridas S."/>
            <person name="Albert R."/>
            <person name="Binder M."/>
            <person name="Bloem J."/>
            <person name="Labutti K."/>
            <person name="Salamov A."/>
            <person name="Andreopoulos B."/>
            <person name="Baker S."/>
            <person name="Barry K."/>
            <person name="Bills G."/>
            <person name="Bluhm B."/>
            <person name="Cannon C."/>
            <person name="Castanera R."/>
            <person name="Culley D."/>
            <person name="Daum C."/>
            <person name="Ezra D."/>
            <person name="Gonzalez J."/>
            <person name="Henrissat B."/>
            <person name="Kuo A."/>
            <person name="Liang C."/>
            <person name="Lipzen A."/>
            <person name="Lutzoni F."/>
            <person name="Magnuson J."/>
            <person name="Mondo S."/>
            <person name="Nolan M."/>
            <person name="Ohm R."/>
            <person name="Pangilinan J."/>
            <person name="Park H.-J."/>
            <person name="Ramirez L."/>
            <person name="Alfaro M."/>
            <person name="Sun H."/>
            <person name="Tritt A."/>
            <person name="Yoshinaga Y."/>
            <person name="Zwiers L.-H."/>
            <person name="Turgeon B."/>
            <person name="Goodwin S."/>
            <person name="Spatafora J."/>
            <person name="Crous P."/>
            <person name="Grigoriev I."/>
        </authorList>
    </citation>
    <scope>NUCLEOTIDE SEQUENCE</scope>
    <source>
        <strain evidence="6">CBS 113818</strain>
    </source>
</reference>
<dbReference type="Pfam" id="PF20179">
    <property type="entry name" value="MSS51_C"/>
    <property type="match status" value="1"/>
</dbReference>
<evidence type="ECO:0000313" key="6">
    <source>
        <dbReference type="EMBL" id="KAF2833590.1"/>
    </source>
</evidence>
<dbReference type="PANTHER" id="PTHR46920">
    <property type="match status" value="1"/>
</dbReference>
<evidence type="ECO:0000313" key="7">
    <source>
        <dbReference type="Proteomes" id="UP000799424"/>
    </source>
</evidence>
<feature type="domain" description="MYND-type" evidence="5">
    <location>
        <begin position="32"/>
        <end position="71"/>
    </location>
</feature>
<evidence type="ECO:0000256" key="4">
    <source>
        <dbReference type="PROSITE-ProRule" id="PRU00134"/>
    </source>
</evidence>
<dbReference type="InterPro" id="IPR002893">
    <property type="entry name" value="Znf_MYND"/>
</dbReference>
<accession>A0A6A7AK20</accession>
<protein>
    <recommendedName>
        <fullName evidence="5">MYND-type domain-containing protein</fullName>
    </recommendedName>
</protein>
<dbReference type="EMBL" id="MU006216">
    <property type="protein sequence ID" value="KAF2833590.1"/>
    <property type="molecule type" value="Genomic_DNA"/>
</dbReference>
<dbReference type="InterPro" id="IPR052839">
    <property type="entry name" value="Mito_gene_expr_regulator"/>
</dbReference>
<dbReference type="Pfam" id="PF01753">
    <property type="entry name" value="zf-MYND"/>
    <property type="match status" value="1"/>
</dbReference>
<dbReference type="AlphaFoldDB" id="A0A6A7AK20"/>
<gene>
    <name evidence="6" type="ORF">CC86DRAFT_338987</name>
</gene>
<name>A0A6A7AK20_9PLEO</name>
<dbReference type="PANTHER" id="PTHR46920:SF1">
    <property type="entry name" value="PROTEIN MSS51 HOMOLOG, MITOCHONDRIAL-RELATED"/>
    <property type="match status" value="1"/>
</dbReference>
<keyword evidence="1" id="KW-0479">Metal-binding</keyword>
<keyword evidence="3" id="KW-0862">Zinc</keyword>
<dbReference type="Proteomes" id="UP000799424">
    <property type="component" value="Unassembled WGS sequence"/>
</dbReference>
<dbReference type="SUPFAM" id="SSF144232">
    <property type="entry name" value="HIT/MYND zinc finger-like"/>
    <property type="match status" value="1"/>
</dbReference>
<proteinExistence type="predicted"/>
<dbReference type="GO" id="GO:0008270">
    <property type="term" value="F:zinc ion binding"/>
    <property type="evidence" value="ECO:0007669"/>
    <property type="project" value="UniProtKB-KW"/>
</dbReference>
<evidence type="ECO:0000259" key="5">
    <source>
        <dbReference type="PROSITE" id="PS50865"/>
    </source>
</evidence>
<sequence length="472" mass="53774">MPSKCKERERILASGVVDVPALPVGAVRGILCFRCFEPSEKILKCGACRRAGYCSKECQRLDWSAIHKKQCKTLQRINEIDVEDYQDSRTWDDYRRFLLRYVHLVQEMTPERDTIFIIQAQPYCSTCYRSANQLASLRLALNVCTQCQLLHHCDSCPDSHTESVCAAYQTQNKIEKFRHELFEDTGKASAITCTADPHTSHKPLTNCTGWYDYFVKISDKRQIKGKITPDFSGISDSVTRGNTSQQEFEEQRRMFLLLATDTLTMPLTIVSALEELHLLKAPRLRVHLLGATGREFLAMPAFEEILHLVPGIKSLEITAVGPSSLLHGHGPEGYAPKQNIPCCDACQSKGRTRPLASYQGLYHDFAKSSHYEKPDIIVAFNSGCVDGDDADTDWDQTIRLIVDSEVPTLFTTYNPREAWHEQVKMKSLGAKFVLEPARNKWSSLVPMPEFLDEEYDIWYQNHHQYIIQGKQK</sequence>
<keyword evidence="7" id="KW-1185">Reference proteome</keyword>
<dbReference type="InterPro" id="IPR046824">
    <property type="entry name" value="Mss51-like_C"/>
</dbReference>
<evidence type="ECO:0000256" key="2">
    <source>
        <dbReference type="ARBA" id="ARBA00022771"/>
    </source>
</evidence>